<feature type="compositionally biased region" description="Basic and acidic residues" evidence="1">
    <location>
        <begin position="17"/>
        <end position="40"/>
    </location>
</feature>
<feature type="region of interest" description="Disordered" evidence="1">
    <location>
        <begin position="140"/>
        <end position="164"/>
    </location>
</feature>
<comment type="caution">
    <text evidence="2">The sequence shown here is derived from an EMBL/GenBank/DDBJ whole genome shotgun (WGS) entry which is preliminary data.</text>
</comment>
<feature type="region of interest" description="Disordered" evidence="1">
    <location>
        <begin position="17"/>
        <end position="52"/>
    </location>
</feature>
<sequence>MKTAMYLISEIYKTTVNRDEGKGKNTPPPHDHGDYRERPSGPESSGFTRPRVPDSWTVLGRYNKGRIKTHAPGLTAVYSIIELDSKVGARQMYFSKMPLFFLPNTLVFGMSRLPGRFEVRSSMNTFIVGFMAGTSPPELRTSPDYQMTPKPVTNLSEYQQIPTQ</sequence>
<organism evidence="2 3">
    <name type="scientific">Hymenoscyphus fraxineus</name>
    <dbReference type="NCBI Taxonomy" id="746836"/>
    <lineage>
        <taxon>Eukaryota</taxon>
        <taxon>Fungi</taxon>
        <taxon>Dikarya</taxon>
        <taxon>Ascomycota</taxon>
        <taxon>Pezizomycotina</taxon>
        <taxon>Leotiomycetes</taxon>
        <taxon>Helotiales</taxon>
        <taxon>Helotiaceae</taxon>
        <taxon>Hymenoscyphus</taxon>
    </lineage>
</organism>
<feature type="compositionally biased region" description="Polar residues" evidence="1">
    <location>
        <begin position="151"/>
        <end position="164"/>
    </location>
</feature>
<dbReference type="Proteomes" id="UP000696280">
    <property type="component" value="Unassembled WGS sequence"/>
</dbReference>
<gene>
    <name evidence="2" type="ORF">HYFRA_00013669</name>
</gene>
<proteinExistence type="predicted"/>
<protein>
    <submittedName>
        <fullName evidence="2">Uncharacterized protein</fullName>
    </submittedName>
</protein>
<evidence type="ECO:0000313" key="2">
    <source>
        <dbReference type="EMBL" id="CAG8961869.1"/>
    </source>
</evidence>
<evidence type="ECO:0000256" key="1">
    <source>
        <dbReference type="SAM" id="MobiDB-lite"/>
    </source>
</evidence>
<accession>A0A9N9LA39</accession>
<dbReference type="AlphaFoldDB" id="A0A9N9LA39"/>
<name>A0A9N9LA39_9HELO</name>
<keyword evidence="3" id="KW-1185">Reference proteome</keyword>
<reference evidence="2" key="1">
    <citation type="submission" date="2021-07" db="EMBL/GenBank/DDBJ databases">
        <authorList>
            <person name="Durling M."/>
        </authorList>
    </citation>
    <scope>NUCLEOTIDE SEQUENCE</scope>
</reference>
<dbReference type="EMBL" id="CAJVRL010000119">
    <property type="protein sequence ID" value="CAG8961869.1"/>
    <property type="molecule type" value="Genomic_DNA"/>
</dbReference>
<evidence type="ECO:0000313" key="3">
    <source>
        <dbReference type="Proteomes" id="UP000696280"/>
    </source>
</evidence>